<keyword evidence="3 10" id="KW-0963">Cytoplasm</keyword>
<evidence type="ECO:0000256" key="3">
    <source>
        <dbReference type="ARBA" id="ARBA00022490"/>
    </source>
</evidence>
<dbReference type="Pfam" id="PF00448">
    <property type="entry name" value="SRP54"/>
    <property type="match status" value="1"/>
</dbReference>
<evidence type="ECO:0000256" key="1">
    <source>
        <dbReference type="ARBA" id="ARBA00004515"/>
    </source>
</evidence>
<sequence length="307" mass="33044">MSEETWTARVFGGFRKTSERLTENLSGIVSKTRLDEAQLDDLEDALILSDLGPRAARRIRDKLAGERFERGADEQSIREAMAEEIAAILRPVAKPLDIVAFPRPQVILVIGVNGSGKTTTIAKLGHLFQELDYGVLFAAGDTFRAAAIEQLAVWADRIGVEVVRGPEGGDPASIVFDAVKLATDKGTDALIVDTAGRLQNKRELMEELAKIRRVLGRINPEAPHDVVLVLDATNGQNALQQIEVFKEVAGVTGLIMTKLDGTARGGVLVAAAEQYGLPIHAIGVGEKIDDLRPFDPDLVARVIAGVA</sequence>
<dbReference type="PANTHER" id="PTHR43134:SF1">
    <property type="entry name" value="SIGNAL RECOGNITION PARTICLE RECEPTOR SUBUNIT ALPHA"/>
    <property type="match status" value="1"/>
</dbReference>
<feature type="binding site" evidence="10">
    <location>
        <begin position="193"/>
        <end position="197"/>
    </location>
    <ligand>
        <name>GTP</name>
        <dbReference type="ChEBI" id="CHEBI:37565"/>
    </ligand>
</feature>
<feature type="binding site" evidence="10">
    <location>
        <begin position="111"/>
        <end position="118"/>
    </location>
    <ligand>
        <name>GTP</name>
        <dbReference type="ChEBI" id="CHEBI:37565"/>
    </ligand>
</feature>
<feature type="domain" description="AAA+ ATPase" evidence="11">
    <location>
        <begin position="103"/>
        <end position="254"/>
    </location>
</feature>
<evidence type="ECO:0000256" key="5">
    <source>
        <dbReference type="ARBA" id="ARBA00022801"/>
    </source>
</evidence>
<feature type="domain" description="SRP54-type proteins GTP-binding" evidence="12">
    <location>
        <begin position="104"/>
        <end position="305"/>
    </location>
</feature>
<keyword evidence="6 10" id="KW-0342">GTP-binding</keyword>
<dbReference type="InterPro" id="IPR027417">
    <property type="entry name" value="P-loop_NTPase"/>
</dbReference>
<keyword evidence="15" id="KW-1185">Reference proteome</keyword>
<dbReference type="NCBIfam" id="TIGR00064">
    <property type="entry name" value="ftsY"/>
    <property type="match status" value="1"/>
</dbReference>
<evidence type="ECO:0000256" key="2">
    <source>
        <dbReference type="ARBA" id="ARBA00022475"/>
    </source>
</evidence>
<evidence type="ECO:0000256" key="8">
    <source>
        <dbReference type="ARBA" id="ARBA00023170"/>
    </source>
</evidence>
<dbReference type="SMART" id="SM00963">
    <property type="entry name" value="SRP54_N"/>
    <property type="match status" value="1"/>
</dbReference>
<dbReference type="SMART" id="SM00382">
    <property type="entry name" value="AAA"/>
    <property type="match status" value="1"/>
</dbReference>
<keyword evidence="7 10" id="KW-0472">Membrane</keyword>
<dbReference type="InterPro" id="IPR013822">
    <property type="entry name" value="Signal_recog_particl_SRP54_hlx"/>
</dbReference>
<dbReference type="Proteomes" id="UP001379235">
    <property type="component" value="Unassembled WGS sequence"/>
</dbReference>
<gene>
    <name evidence="10 14" type="primary">ftsY</name>
    <name evidence="14" type="ORF">WG900_02220</name>
</gene>
<protein>
    <recommendedName>
        <fullName evidence="10">Signal recognition particle receptor FtsY</fullName>
        <shortName evidence="10">SRP receptor</shortName>
        <ecNumber evidence="10">3.6.5.4</ecNumber>
    </recommendedName>
</protein>
<evidence type="ECO:0000256" key="4">
    <source>
        <dbReference type="ARBA" id="ARBA00022741"/>
    </source>
</evidence>
<dbReference type="InterPro" id="IPR000897">
    <property type="entry name" value="SRP54_GTPase_dom"/>
</dbReference>
<dbReference type="CDD" id="cd17874">
    <property type="entry name" value="FtsY"/>
    <property type="match status" value="1"/>
</dbReference>
<keyword evidence="5 10" id="KW-0378">Hydrolase</keyword>
<evidence type="ECO:0000256" key="9">
    <source>
        <dbReference type="ARBA" id="ARBA00048027"/>
    </source>
</evidence>
<comment type="similarity">
    <text evidence="10">Belongs to the GTP-binding SRP family. FtsY subfamily.</text>
</comment>
<dbReference type="SUPFAM" id="SSF47364">
    <property type="entry name" value="Domain of the SRP/SRP receptor G-proteins"/>
    <property type="match status" value="1"/>
</dbReference>
<evidence type="ECO:0000259" key="13">
    <source>
        <dbReference type="SMART" id="SM00963"/>
    </source>
</evidence>
<evidence type="ECO:0000313" key="15">
    <source>
        <dbReference type="Proteomes" id="UP001379235"/>
    </source>
</evidence>
<comment type="function">
    <text evidence="10">Involved in targeting and insertion of nascent membrane proteins into the cytoplasmic membrane. Acts as a receptor for the complex formed by the signal recognition particle (SRP) and the ribosome-nascent chain (RNC). Interaction with SRP-RNC leads to the transfer of the RNC complex to the Sec translocase for insertion into the membrane, the hydrolysis of GTP by both Ffh and FtsY, and the dissociation of the SRP-FtsY complex into the individual components.</text>
</comment>
<dbReference type="SUPFAM" id="SSF52540">
    <property type="entry name" value="P-loop containing nucleoside triphosphate hydrolases"/>
    <property type="match status" value="1"/>
</dbReference>
<dbReference type="InterPro" id="IPR003593">
    <property type="entry name" value="AAA+_ATPase"/>
</dbReference>
<keyword evidence="2 10" id="KW-1003">Cell membrane</keyword>
<evidence type="ECO:0000259" key="11">
    <source>
        <dbReference type="SMART" id="SM00382"/>
    </source>
</evidence>
<evidence type="ECO:0000256" key="7">
    <source>
        <dbReference type="ARBA" id="ARBA00023136"/>
    </source>
</evidence>
<reference evidence="14 15" key="1">
    <citation type="submission" date="2024-03" db="EMBL/GenBank/DDBJ databases">
        <authorList>
            <person name="Jo J.-H."/>
        </authorList>
    </citation>
    <scope>NUCLEOTIDE SEQUENCE [LARGE SCALE GENOMIC DNA]</scope>
    <source>
        <strain evidence="14 15">AS3R-12</strain>
    </source>
</reference>
<dbReference type="EC" id="3.6.5.4" evidence="10"/>
<dbReference type="InterPro" id="IPR036225">
    <property type="entry name" value="SRP/SRP_N"/>
</dbReference>
<comment type="subunit">
    <text evidence="10">Part of the signal recognition particle protein translocation system, which is composed of SRP and FtsY. SRP is a ribonucleoprotein composed of Ffh and a 4.5S RNA molecule.</text>
</comment>
<dbReference type="InterPro" id="IPR004390">
    <property type="entry name" value="SR_rcpt_FtsY"/>
</dbReference>
<dbReference type="SMART" id="SM00962">
    <property type="entry name" value="SRP54"/>
    <property type="match status" value="1"/>
</dbReference>
<comment type="subcellular location">
    <subcellularLocation>
        <location evidence="1">Cell inner membrane</location>
        <topology evidence="1">Peripheral membrane protein</topology>
        <orientation evidence="1">Cytoplasmic side</orientation>
    </subcellularLocation>
    <subcellularLocation>
        <location evidence="10">Cell membrane</location>
        <topology evidence="10">Peripheral membrane protein</topology>
        <orientation evidence="10">Cytoplasmic side</orientation>
    </subcellularLocation>
    <subcellularLocation>
        <location evidence="10">Cytoplasm</location>
    </subcellularLocation>
</comment>
<dbReference type="Gene3D" id="3.40.50.300">
    <property type="entry name" value="P-loop containing nucleotide triphosphate hydrolases"/>
    <property type="match status" value="1"/>
</dbReference>
<dbReference type="HAMAP" id="MF_00920">
    <property type="entry name" value="FtsY"/>
    <property type="match status" value="1"/>
</dbReference>
<dbReference type="Gene3D" id="1.20.120.140">
    <property type="entry name" value="Signal recognition particle SRP54, nucleotide-binding domain"/>
    <property type="match status" value="1"/>
</dbReference>
<keyword evidence="8 10" id="KW-0675">Receptor</keyword>
<feature type="binding site" evidence="10">
    <location>
        <begin position="257"/>
        <end position="260"/>
    </location>
    <ligand>
        <name>GTP</name>
        <dbReference type="ChEBI" id="CHEBI:37565"/>
    </ligand>
</feature>
<feature type="domain" description="Signal recognition particle SRP54 helical bundle" evidence="13">
    <location>
        <begin position="10"/>
        <end position="89"/>
    </location>
</feature>
<evidence type="ECO:0000313" key="14">
    <source>
        <dbReference type="EMBL" id="MEJ6008727.1"/>
    </source>
</evidence>
<comment type="catalytic activity">
    <reaction evidence="9 10">
        <text>GTP + H2O = GDP + phosphate + H(+)</text>
        <dbReference type="Rhea" id="RHEA:19669"/>
        <dbReference type="ChEBI" id="CHEBI:15377"/>
        <dbReference type="ChEBI" id="CHEBI:15378"/>
        <dbReference type="ChEBI" id="CHEBI:37565"/>
        <dbReference type="ChEBI" id="CHEBI:43474"/>
        <dbReference type="ChEBI" id="CHEBI:58189"/>
        <dbReference type="EC" id="3.6.5.4"/>
    </reaction>
</comment>
<dbReference type="InterPro" id="IPR042101">
    <property type="entry name" value="SRP54_N_sf"/>
</dbReference>
<evidence type="ECO:0000259" key="12">
    <source>
        <dbReference type="SMART" id="SM00962"/>
    </source>
</evidence>
<comment type="caution">
    <text evidence="14">The sequence shown here is derived from an EMBL/GenBank/DDBJ whole genome shotgun (WGS) entry which is preliminary data.</text>
</comment>
<organism evidence="14 15">
    <name type="scientific">Novosphingobium aquae</name>
    <dbReference type="NCBI Taxonomy" id="3133435"/>
    <lineage>
        <taxon>Bacteria</taxon>
        <taxon>Pseudomonadati</taxon>
        <taxon>Pseudomonadota</taxon>
        <taxon>Alphaproteobacteria</taxon>
        <taxon>Sphingomonadales</taxon>
        <taxon>Sphingomonadaceae</taxon>
        <taxon>Novosphingobium</taxon>
    </lineage>
</organism>
<evidence type="ECO:0000256" key="10">
    <source>
        <dbReference type="HAMAP-Rule" id="MF_00920"/>
    </source>
</evidence>
<dbReference type="PANTHER" id="PTHR43134">
    <property type="entry name" value="SIGNAL RECOGNITION PARTICLE RECEPTOR SUBUNIT ALPHA"/>
    <property type="match status" value="1"/>
</dbReference>
<name>A0ABU8S454_9SPHN</name>
<dbReference type="RefSeq" id="WP_339964344.1">
    <property type="nucleotide sequence ID" value="NZ_JBBHJY010000001.1"/>
</dbReference>
<dbReference type="Pfam" id="PF02881">
    <property type="entry name" value="SRP54_N"/>
    <property type="match status" value="1"/>
</dbReference>
<proteinExistence type="inferred from homology"/>
<dbReference type="EMBL" id="JBBHJY010000001">
    <property type="protein sequence ID" value="MEJ6008727.1"/>
    <property type="molecule type" value="Genomic_DNA"/>
</dbReference>
<evidence type="ECO:0000256" key="6">
    <source>
        <dbReference type="ARBA" id="ARBA00023134"/>
    </source>
</evidence>
<accession>A0ABU8S454</accession>
<keyword evidence="4 10" id="KW-0547">Nucleotide-binding</keyword>